<dbReference type="EMBL" id="JAWXVI010000024">
    <property type="protein sequence ID" value="MDX6192131.1"/>
    <property type="molecule type" value="Genomic_DNA"/>
</dbReference>
<dbReference type="NCBIfam" id="NF038153">
    <property type="entry name" value="lant_leader_L1a"/>
    <property type="match status" value="1"/>
</dbReference>
<evidence type="ECO:0000313" key="1">
    <source>
        <dbReference type="EMBL" id="MDX6192131.1"/>
    </source>
</evidence>
<keyword evidence="2" id="KW-1185">Reference proteome</keyword>
<accession>A0ABU4RIM9</accession>
<dbReference type="InterPro" id="IPR058238">
    <property type="entry name" value="Lant_leader_dom"/>
</dbReference>
<dbReference type="Proteomes" id="UP001273350">
    <property type="component" value="Unassembled WGS sequence"/>
</dbReference>
<protein>
    <submittedName>
        <fullName evidence="1">Class I lanthipeptide</fullName>
    </submittedName>
</protein>
<sequence length="48" mass="5270">MKKQNPTNKLVFTKLAVAELNDSQLVDVKGGVTPLPTIIITFFPDDLV</sequence>
<dbReference type="RefSeq" id="WP_230004256.1">
    <property type="nucleotide sequence ID" value="NZ_CP087134.1"/>
</dbReference>
<comment type="caution">
    <text evidence="1">The sequence shown here is derived from an EMBL/GenBank/DDBJ whole genome shotgun (WGS) entry which is preliminary data.</text>
</comment>
<proteinExistence type="predicted"/>
<name>A0ABU4RIM9_9FLAO</name>
<gene>
    <name evidence="1" type="ORF">SGQ83_22520</name>
</gene>
<evidence type="ECO:0000313" key="2">
    <source>
        <dbReference type="Proteomes" id="UP001273350"/>
    </source>
</evidence>
<reference evidence="1 2" key="1">
    <citation type="submission" date="2023-11" db="EMBL/GenBank/DDBJ databases">
        <title>Unpublished Manusciprt.</title>
        <authorList>
            <person name="Saticioglu I.B."/>
            <person name="Ay H."/>
            <person name="Ajmi N."/>
            <person name="Altun S."/>
            <person name="Duman M."/>
        </authorList>
    </citation>
    <scope>NUCLEOTIDE SEQUENCE [LARGE SCALE GENOMIC DNA]</scope>
    <source>
        <strain evidence="1 2">Fl-318</strain>
    </source>
</reference>
<organism evidence="1 2">
    <name type="scientific">Flavobacterium cupriresistens</name>
    <dbReference type="NCBI Taxonomy" id="2893885"/>
    <lineage>
        <taxon>Bacteria</taxon>
        <taxon>Pseudomonadati</taxon>
        <taxon>Bacteroidota</taxon>
        <taxon>Flavobacteriia</taxon>
        <taxon>Flavobacteriales</taxon>
        <taxon>Flavobacteriaceae</taxon>
        <taxon>Flavobacterium</taxon>
    </lineage>
</organism>